<dbReference type="PROSITE" id="PS51257">
    <property type="entry name" value="PROKAR_LIPOPROTEIN"/>
    <property type="match status" value="1"/>
</dbReference>
<reference evidence="2" key="1">
    <citation type="submission" date="2016-10" db="EMBL/GenBank/DDBJ databases">
        <authorList>
            <person name="Varghese N."/>
            <person name="Submissions S."/>
        </authorList>
    </citation>
    <scope>NUCLEOTIDE SEQUENCE [LARGE SCALE GENOMIC DNA]</scope>
    <source>
        <strain evidence="2">DSM 23515</strain>
    </source>
</reference>
<protein>
    <recommendedName>
        <fullName evidence="3">NlpE C-terminal OB domain-containing protein</fullName>
    </recommendedName>
</protein>
<dbReference type="RefSeq" id="WP_083634124.1">
    <property type="nucleotide sequence ID" value="NZ_FOOH01000021.1"/>
</dbReference>
<dbReference type="AlphaFoldDB" id="A0A1I2NH07"/>
<keyword evidence="2" id="KW-1185">Reference proteome</keyword>
<dbReference type="Proteomes" id="UP000199116">
    <property type="component" value="Unassembled WGS sequence"/>
</dbReference>
<proteinExistence type="predicted"/>
<gene>
    <name evidence="1" type="ORF">SAMN04488033_12119</name>
</gene>
<organism evidence="1 2">
    <name type="scientific">Salegentibacter agarivorans</name>
    <dbReference type="NCBI Taxonomy" id="345907"/>
    <lineage>
        <taxon>Bacteria</taxon>
        <taxon>Pseudomonadati</taxon>
        <taxon>Bacteroidota</taxon>
        <taxon>Flavobacteriia</taxon>
        <taxon>Flavobacteriales</taxon>
        <taxon>Flavobacteriaceae</taxon>
        <taxon>Salegentibacter</taxon>
    </lineage>
</organism>
<name>A0A1I2NH07_9FLAO</name>
<evidence type="ECO:0000313" key="2">
    <source>
        <dbReference type="Proteomes" id="UP000199116"/>
    </source>
</evidence>
<sequence length="134" mass="15300">MKIEEMKKFLLILSLAFTAFSCQDEGRQDLMNQPEAEKVPDSIQTLTGEFIYAGDAAILRGSDFVYGVTIDSMSKVLAEQVQPFQKEEFDMVPVKVKGKIVPNPRQEGWDENIEIREIIEILESEKALEEQEEE</sequence>
<evidence type="ECO:0008006" key="3">
    <source>
        <dbReference type="Google" id="ProtNLM"/>
    </source>
</evidence>
<accession>A0A1I2NH07</accession>
<dbReference type="EMBL" id="FOOH01000021">
    <property type="protein sequence ID" value="SFG02320.1"/>
    <property type="molecule type" value="Genomic_DNA"/>
</dbReference>
<evidence type="ECO:0000313" key="1">
    <source>
        <dbReference type="EMBL" id="SFG02320.1"/>
    </source>
</evidence>